<evidence type="ECO:0000256" key="1">
    <source>
        <dbReference type="ARBA" id="ARBA00022450"/>
    </source>
</evidence>
<dbReference type="PROSITE" id="PS52004">
    <property type="entry name" value="KS3_2"/>
    <property type="match status" value="1"/>
</dbReference>
<dbReference type="SUPFAM" id="SSF47336">
    <property type="entry name" value="ACP-like"/>
    <property type="match status" value="1"/>
</dbReference>
<dbReference type="PROSITE" id="PS00455">
    <property type="entry name" value="AMP_BINDING"/>
    <property type="match status" value="1"/>
</dbReference>
<keyword evidence="10" id="KW-1185">Reference proteome</keyword>
<dbReference type="InterPro" id="IPR014031">
    <property type="entry name" value="Ketoacyl_synth_C"/>
</dbReference>
<dbReference type="Proteomes" id="UP000176005">
    <property type="component" value="Unassembled WGS sequence"/>
</dbReference>
<comment type="caution">
    <text evidence="9">The sequence shown here is derived from an EMBL/GenBank/DDBJ whole genome shotgun (WGS) entry which is preliminary data.</text>
</comment>
<evidence type="ECO:0000313" key="10">
    <source>
        <dbReference type="Proteomes" id="UP000176005"/>
    </source>
</evidence>
<dbReference type="Gene3D" id="3.30.300.30">
    <property type="match status" value="1"/>
</dbReference>
<dbReference type="SUPFAM" id="SSF56801">
    <property type="entry name" value="Acetyl-CoA synthetase-like"/>
    <property type="match status" value="1"/>
</dbReference>
<dbReference type="InterPro" id="IPR013968">
    <property type="entry name" value="PKS_KR"/>
</dbReference>
<dbReference type="InterPro" id="IPR009081">
    <property type="entry name" value="PP-bd_ACP"/>
</dbReference>
<evidence type="ECO:0000256" key="3">
    <source>
        <dbReference type="ARBA" id="ARBA00022679"/>
    </source>
</evidence>
<dbReference type="InterPro" id="IPR036736">
    <property type="entry name" value="ACP-like_sf"/>
</dbReference>
<keyword evidence="5" id="KW-0012">Acyltransferase</keyword>
<dbReference type="CDD" id="cd08956">
    <property type="entry name" value="KR_3_FAS_SDR_x"/>
    <property type="match status" value="1"/>
</dbReference>
<evidence type="ECO:0000256" key="2">
    <source>
        <dbReference type="ARBA" id="ARBA00022553"/>
    </source>
</evidence>
<dbReference type="GO" id="GO:0031177">
    <property type="term" value="F:phosphopantetheine binding"/>
    <property type="evidence" value="ECO:0007669"/>
    <property type="project" value="InterPro"/>
</dbReference>
<dbReference type="InterPro" id="IPR020806">
    <property type="entry name" value="PKS_PP-bd"/>
</dbReference>
<dbReference type="PANTHER" id="PTHR43775">
    <property type="entry name" value="FATTY ACID SYNTHASE"/>
    <property type="match status" value="1"/>
</dbReference>
<dbReference type="PROSITE" id="PS00606">
    <property type="entry name" value="KS3_1"/>
    <property type="match status" value="1"/>
</dbReference>
<dbReference type="Pfam" id="PF08659">
    <property type="entry name" value="KR"/>
    <property type="match status" value="1"/>
</dbReference>
<dbReference type="GO" id="GO:0004315">
    <property type="term" value="F:3-oxoacyl-[acyl-carrier-protein] synthase activity"/>
    <property type="evidence" value="ECO:0007669"/>
    <property type="project" value="InterPro"/>
</dbReference>
<reference evidence="9 10" key="1">
    <citation type="journal article" date="2016" name="Front. Microbiol.">
        <title>Comparative Genomics Analysis of Streptomyces Species Reveals Their Adaptation to the Marine Environment and Their Diversity at the Genomic Level.</title>
        <authorList>
            <person name="Tian X."/>
            <person name="Zhang Z."/>
            <person name="Yang T."/>
            <person name="Chen M."/>
            <person name="Li J."/>
            <person name="Chen F."/>
            <person name="Yang J."/>
            <person name="Li W."/>
            <person name="Zhang B."/>
            <person name="Zhang Z."/>
            <person name="Wu J."/>
            <person name="Zhang C."/>
            <person name="Long L."/>
            <person name="Xiao J."/>
        </authorList>
    </citation>
    <scope>NUCLEOTIDE SEQUENCE [LARGE SCALE GENOMIC DNA]</scope>
    <source>
        <strain evidence="9 10">SCSIO 10429</strain>
    </source>
</reference>
<dbReference type="SUPFAM" id="SSF53901">
    <property type="entry name" value="Thiolase-like"/>
    <property type="match status" value="1"/>
</dbReference>
<accession>A0A1E7LA48</accession>
<evidence type="ECO:0000313" key="9">
    <source>
        <dbReference type="EMBL" id="OEV13028.1"/>
    </source>
</evidence>
<dbReference type="Gene3D" id="3.40.50.12780">
    <property type="entry name" value="N-terminal domain of ligase-like"/>
    <property type="match status" value="1"/>
</dbReference>
<dbReference type="InterPro" id="IPR020841">
    <property type="entry name" value="PKS_Beta-ketoAc_synthase_dom"/>
</dbReference>
<evidence type="ECO:0000259" key="8">
    <source>
        <dbReference type="PROSITE" id="PS52004"/>
    </source>
</evidence>
<evidence type="ECO:0000256" key="6">
    <source>
        <dbReference type="SAM" id="MobiDB-lite"/>
    </source>
</evidence>
<keyword evidence="1" id="KW-0596">Phosphopantetheine</keyword>
<dbReference type="Gene3D" id="3.40.50.720">
    <property type="entry name" value="NAD(P)-binding Rossmann-like Domain"/>
    <property type="match status" value="1"/>
</dbReference>
<evidence type="ECO:0000256" key="5">
    <source>
        <dbReference type="ARBA" id="ARBA00023315"/>
    </source>
</evidence>
<feature type="non-terminal residue" evidence="9">
    <location>
        <position position="1601"/>
    </location>
</feature>
<dbReference type="Pfam" id="PF13193">
    <property type="entry name" value="AMP-binding_C"/>
    <property type="match status" value="1"/>
</dbReference>
<dbReference type="InterPro" id="IPR042099">
    <property type="entry name" value="ANL_N_sf"/>
</dbReference>
<dbReference type="CDD" id="cd00833">
    <property type="entry name" value="PKS"/>
    <property type="match status" value="1"/>
</dbReference>
<dbReference type="SMART" id="SM01294">
    <property type="entry name" value="PKS_PP_betabranch"/>
    <property type="match status" value="1"/>
</dbReference>
<dbReference type="GO" id="GO:0033068">
    <property type="term" value="P:macrolide biosynthetic process"/>
    <property type="evidence" value="ECO:0007669"/>
    <property type="project" value="UniProtKB-ARBA"/>
</dbReference>
<dbReference type="SMART" id="SM00825">
    <property type="entry name" value="PKS_KS"/>
    <property type="match status" value="1"/>
</dbReference>
<dbReference type="PROSITE" id="PS50075">
    <property type="entry name" value="CARRIER"/>
    <property type="match status" value="1"/>
</dbReference>
<feature type="compositionally biased region" description="Basic and acidic residues" evidence="6">
    <location>
        <begin position="1086"/>
        <end position="1099"/>
    </location>
</feature>
<sequence length="1601" mass="168343">MFRIELIRPLPELLRDHARLRGDKPAFRDRRRTLTYGELEERTGRFAGHLAGLRLQPGDRALIYLGNCVETIESYLAIIRAAGVAVPLNPHSADAELAYVLDDSGARVVVTDPAHLDQVRSMLPERPHLRVVVTGGDPLPWDAGQNVVSHQDLLAAPAPAPARDDQALDDSAWMLYTSGTTGKPKGVLSSQRSCLWSVAACYSPIVGLSEDDHVLWPLPLHHSLAHVLCVIGVTAVGATARILDGFSPGEVLEAMREEAFTFLTGVPAMYHRLVAAAREDGGDVPAGSLQRALTAGSVCPAALRRDVEETFDVPLLDGYGSTETCGLMTVNWPEGTRIDGSCGLPVPGLSLRLVDPDSRQDVPTGQEGEVWVQGPNLMSGYHNQPEATAEALPGGWYRTGDLARRDEYGYLSITGRVKELIIRSGENIHPAEVESVLLQVPSVADAAVVGRPHDVLGEVPVAFVVPAEDGLDPEALYAACREKLANFKVPEEIYETGDIPRTSSGKITRHVLLERPARLRAAGGSRHEALLHTDWTPLPSIQATTGTDRPATTRWALIGPDPYGLATALTGHAHDITRHPDPAALLDAVAAGAPAPETILLSVPDDADPAGHLAATADAELARLRRTVQTCAQAPALADSSICVVTRGAVATGAAEPTADLVHAPLGGLLRAQQNAHPGRITHVDIDHHDDSLALVPLAVTLDEPQTAARSGVALAPRLARVPAGGDRDDVLRPDPEGTVAVAGEPDATAAALTRHLVAAYGLRHVLLASPRGEGDDATAALAREVSGLGARTTVTACDPADRTALAAALEQAHRPLTAVLHCAAPTRSAAPAALAEPAEARRQFAPAAEAAVNLHQLTKRADLAAFVTITLHDGVLGTPGHDEQAAAHAFFDALAHHRRRRGLPALCLAAGPATRPHELTAMFDVAVPSGHTHALVMRPGDIGPEEHGSTAAVPPLLRGLLDTTPLTAVDENELNALRQQLRDMTPDEQTGRLVELIRTEMAAVLGRTGAERAAAARTFREIGLTSVSAVQLSNRLGSATGLRLPAPIAFDHPTPEALARYLRSELLDERPESGPAFHAAGTAADGRHDVERPRHDPGEPVAVVGMACRYPGGIGSPEDLWRLVADGAEVTSDFPTDRGWNFRRLFDGSARGRDGTSDTRQGGFLYDAGDFDAGFFGISPREALAMDPQQRLLLETSWEAIEQARLDPATLRGSRTGVFTGVMYHDYGTGLDRAPEGTEGYWTTGTAGSVVSGRVSYTLGFEGPAVTVDTACSSSLVALHWASQALRSGECSLALAGGATVMSTPSTFVEFSRQGGLAADGRCKAFSDAADGTGFSEGVGLLVLERLSDARRKGHNILAVLRGSAVNQDGASNGLTAPNGPSQQRVIRQALASAGLSVSDVDAVEGHGTGTSLGDPIEAQALLATYGRDRERPLLLGSVKSNLGHTQAAAGVAGVIKMVEALRHGELPRTLHVDAPSSHVDWEAGAVELLTERTSWPDVGRARRAAVSSFGVSGTNAHVIIEEAPAPADLGDADPSREDAPAAQVPDVVPVLASAKSAGALDGQIERLGECAAAGSALDVGFSSVTTRSVFEHRAVLLAS</sequence>
<dbReference type="Pfam" id="PF00550">
    <property type="entry name" value="PP-binding"/>
    <property type="match status" value="1"/>
</dbReference>
<dbReference type="Pfam" id="PF00109">
    <property type="entry name" value="ketoacyl-synt"/>
    <property type="match status" value="1"/>
</dbReference>
<dbReference type="SMART" id="SM00822">
    <property type="entry name" value="PKS_KR"/>
    <property type="match status" value="1"/>
</dbReference>
<dbReference type="GO" id="GO:0004312">
    <property type="term" value="F:fatty acid synthase activity"/>
    <property type="evidence" value="ECO:0007669"/>
    <property type="project" value="TreeGrafter"/>
</dbReference>
<gene>
    <name evidence="9" type="ORF">AN218_05515</name>
</gene>
<dbReference type="InterPro" id="IPR020845">
    <property type="entry name" value="AMP-binding_CS"/>
</dbReference>
<feature type="domain" description="Ketosynthase family 3 (KS3)" evidence="8">
    <location>
        <begin position="1099"/>
        <end position="1524"/>
    </location>
</feature>
<keyword evidence="3" id="KW-0808">Transferase</keyword>
<feature type="region of interest" description="Disordered" evidence="6">
    <location>
        <begin position="1072"/>
        <end position="1100"/>
    </location>
</feature>
<dbReference type="SMART" id="SM00823">
    <property type="entry name" value="PKS_PP"/>
    <property type="match status" value="1"/>
</dbReference>
<dbReference type="InterPro" id="IPR050091">
    <property type="entry name" value="PKS_NRPS_Biosynth_Enz"/>
</dbReference>
<organism evidence="9 10">
    <name type="scientific">Streptomyces nanshensis</name>
    <dbReference type="NCBI Taxonomy" id="518642"/>
    <lineage>
        <taxon>Bacteria</taxon>
        <taxon>Bacillati</taxon>
        <taxon>Actinomycetota</taxon>
        <taxon>Actinomycetes</taxon>
        <taxon>Kitasatosporales</taxon>
        <taxon>Streptomycetaceae</taxon>
        <taxon>Streptomyces</taxon>
    </lineage>
</organism>
<dbReference type="Pfam" id="PF02801">
    <property type="entry name" value="Ketoacyl-synt_C"/>
    <property type="match status" value="1"/>
</dbReference>
<dbReference type="Pfam" id="PF22953">
    <property type="entry name" value="SpnB_Rossmann"/>
    <property type="match status" value="1"/>
</dbReference>
<protein>
    <submittedName>
        <fullName evidence="9">Uncharacterized protein</fullName>
    </submittedName>
</protein>
<dbReference type="SUPFAM" id="SSF51735">
    <property type="entry name" value="NAD(P)-binding Rossmann-fold domains"/>
    <property type="match status" value="2"/>
</dbReference>
<dbReference type="RefSeq" id="WP_141747477.1">
    <property type="nucleotide sequence ID" value="NZ_LJGW01000106.1"/>
</dbReference>
<dbReference type="InterPro" id="IPR045851">
    <property type="entry name" value="AMP-bd_C_sf"/>
</dbReference>
<dbReference type="GO" id="GO:0006633">
    <property type="term" value="P:fatty acid biosynthetic process"/>
    <property type="evidence" value="ECO:0007669"/>
    <property type="project" value="InterPro"/>
</dbReference>
<keyword evidence="2" id="KW-0597">Phosphoprotein</keyword>
<dbReference type="InterPro" id="IPR000873">
    <property type="entry name" value="AMP-dep_synth/lig_dom"/>
</dbReference>
<dbReference type="InterPro" id="IPR018201">
    <property type="entry name" value="Ketoacyl_synth_AS"/>
</dbReference>
<dbReference type="Pfam" id="PF16197">
    <property type="entry name" value="KAsynt_C_assoc"/>
    <property type="match status" value="1"/>
</dbReference>
<dbReference type="EMBL" id="LJGW01000106">
    <property type="protein sequence ID" value="OEV13028.1"/>
    <property type="molecule type" value="Genomic_DNA"/>
</dbReference>
<dbReference type="FunFam" id="3.40.47.10:FF:000019">
    <property type="entry name" value="Polyketide synthase type I"/>
    <property type="match status" value="1"/>
</dbReference>
<feature type="domain" description="Carrier" evidence="7">
    <location>
        <begin position="992"/>
        <end position="1067"/>
    </location>
</feature>
<dbReference type="InterPro" id="IPR055123">
    <property type="entry name" value="SpnB-like_Rossmann"/>
</dbReference>
<dbReference type="Gene3D" id="3.40.47.10">
    <property type="match status" value="1"/>
</dbReference>
<proteinExistence type="predicted"/>
<dbReference type="InterPro" id="IPR032821">
    <property type="entry name" value="PKS_assoc"/>
</dbReference>
<dbReference type="Pfam" id="PF00501">
    <property type="entry name" value="AMP-binding"/>
    <property type="match status" value="1"/>
</dbReference>
<evidence type="ECO:0000256" key="4">
    <source>
        <dbReference type="ARBA" id="ARBA00023268"/>
    </source>
</evidence>
<dbReference type="PANTHER" id="PTHR43775:SF51">
    <property type="entry name" value="INACTIVE PHENOLPHTHIOCEROL SYNTHESIS POLYKETIDE SYNTHASE TYPE I PKS1-RELATED"/>
    <property type="match status" value="1"/>
</dbReference>
<dbReference type="Gene3D" id="3.30.70.3290">
    <property type="match status" value="1"/>
</dbReference>
<dbReference type="InterPro" id="IPR036291">
    <property type="entry name" value="NAD(P)-bd_dom_sf"/>
</dbReference>
<evidence type="ECO:0000259" key="7">
    <source>
        <dbReference type="PROSITE" id="PS50075"/>
    </source>
</evidence>
<dbReference type="InterPro" id="IPR014030">
    <property type="entry name" value="Ketoacyl_synth_N"/>
</dbReference>
<dbReference type="InterPro" id="IPR025110">
    <property type="entry name" value="AMP-bd_C"/>
</dbReference>
<name>A0A1E7LA48_9ACTN</name>
<dbReference type="Gene3D" id="1.10.1200.10">
    <property type="entry name" value="ACP-like"/>
    <property type="match status" value="1"/>
</dbReference>
<dbReference type="InterPro" id="IPR057326">
    <property type="entry name" value="KR_dom"/>
</dbReference>
<keyword evidence="4" id="KW-0511">Multifunctional enzyme</keyword>
<dbReference type="InterPro" id="IPR016039">
    <property type="entry name" value="Thiolase-like"/>
</dbReference>